<feature type="region of interest" description="Disordered" evidence="1">
    <location>
        <begin position="105"/>
        <end position="124"/>
    </location>
</feature>
<evidence type="ECO:0000313" key="5">
    <source>
        <dbReference type="Proteomes" id="UP001530400"/>
    </source>
</evidence>
<feature type="compositionally biased region" description="Acidic residues" evidence="1">
    <location>
        <begin position="112"/>
        <end position="121"/>
    </location>
</feature>
<dbReference type="Proteomes" id="UP001530400">
    <property type="component" value="Unassembled WGS sequence"/>
</dbReference>
<feature type="domain" description="ShKT" evidence="3">
    <location>
        <begin position="320"/>
        <end position="354"/>
    </location>
</feature>
<reference evidence="4 5" key="1">
    <citation type="submission" date="2024-10" db="EMBL/GenBank/DDBJ databases">
        <title>Updated reference genomes for cyclostephanoid diatoms.</title>
        <authorList>
            <person name="Roberts W.R."/>
            <person name="Alverson A.J."/>
        </authorList>
    </citation>
    <scope>NUCLEOTIDE SEQUENCE [LARGE SCALE GENOMIC DNA]</scope>
    <source>
        <strain evidence="4 5">AJA010-31</strain>
    </source>
</reference>
<feature type="compositionally biased region" description="Acidic residues" evidence="1">
    <location>
        <begin position="131"/>
        <end position="148"/>
    </location>
</feature>
<evidence type="ECO:0000256" key="1">
    <source>
        <dbReference type="SAM" id="MobiDB-lite"/>
    </source>
</evidence>
<dbReference type="SMART" id="SM00254">
    <property type="entry name" value="ShKT"/>
    <property type="match status" value="3"/>
</dbReference>
<evidence type="ECO:0000259" key="3">
    <source>
        <dbReference type="PROSITE" id="PS51670"/>
    </source>
</evidence>
<proteinExistence type="predicted"/>
<dbReference type="Pfam" id="PF01549">
    <property type="entry name" value="ShK"/>
    <property type="match status" value="3"/>
</dbReference>
<keyword evidence="2" id="KW-0732">Signal</keyword>
<gene>
    <name evidence="4" type="ORF">ACHAWO_000614</name>
</gene>
<dbReference type="InterPro" id="IPR003582">
    <property type="entry name" value="ShKT_dom"/>
</dbReference>
<keyword evidence="5" id="KW-1185">Reference proteome</keyword>
<comment type="caution">
    <text evidence="4">The sequence shown here is derived from an EMBL/GenBank/DDBJ whole genome shotgun (WGS) entry which is preliminary data.</text>
</comment>
<dbReference type="EMBL" id="JALLPJ020001286">
    <property type="protein sequence ID" value="KAL3771493.1"/>
    <property type="molecule type" value="Genomic_DNA"/>
</dbReference>
<dbReference type="AlphaFoldDB" id="A0ABD3N636"/>
<dbReference type="Gene3D" id="1.10.10.1940">
    <property type="match status" value="1"/>
</dbReference>
<evidence type="ECO:0000313" key="4">
    <source>
        <dbReference type="EMBL" id="KAL3771493.1"/>
    </source>
</evidence>
<feature type="chain" id="PRO_5044755997" description="ShKT domain-containing protein" evidence="2">
    <location>
        <begin position="29"/>
        <end position="364"/>
    </location>
</feature>
<feature type="domain" description="ShKT" evidence="3">
    <location>
        <begin position="235"/>
        <end position="269"/>
    </location>
</feature>
<dbReference type="PANTHER" id="PTHR21724">
    <property type="entry name" value="SHKT DOMAIN-CONTAINING PROTEIN"/>
    <property type="match status" value="1"/>
</dbReference>
<dbReference type="PANTHER" id="PTHR21724:SF109">
    <property type="entry name" value="SHKT DOMAIN-CONTAINING PROTEIN"/>
    <property type="match status" value="1"/>
</dbReference>
<evidence type="ECO:0000256" key="2">
    <source>
        <dbReference type="SAM" id="SignalP"/>
    </source>
</evidence>
<organism evidence="4 5">
    <name type="scientific">Cyclotella atomus</name>
    <dbReference type="NCBI Taxonomy" id="382360"/>
    <lineage>
        <taxon>Eukaryota</taxon>
        <taxon>Sar</taxon>
        <taxon>Stramenopiles</taxon>
        <taxon>Ochrophyta</taxon>
        <taxon>Bacillariophyta</taxon>
        <taxon>Coscinodiscophyceae</taxon>
        <taxon>Thalassiosirophycidae</taxon>
        <taxon>Stephanodiscales</taxon>
        <taxon>Stephanodiscaceae</taxon>
        <taxon>Cyclotella</taxon>
    </lineage>
</organism>
<name>A0ABD3N636_9STRA</name>
<accession>A0ABD3N636</accession>
<protein>
    <recommendedName>
        <fullName evidence="3">ShKT domain-containing protein</fullName>
    </recommendedName>
</protein>
<feature type="compositionally biased region" description="Polar residues" evidence="1">
    <location>
        <begin position="149"/>
        <end position="159"/>
    </location>
</feature>
<dbReference type="PROSITE" id="PS51670">
    <property type="entry name" value="SHKT"/>
    <property type="match status" value="3"/>
</dbReference>
<feature type="signal peptide" evidence="2">
    <location>
        <begin position="1"/>
        <end position="28"/>
    </location>
</feature>
<feature type="region of interest" description="Disordered" evidence="1">
    <location>
        <begin position="131"/>
        <end position="159"/>
    </location>
</feature>
<sequence length="364" mass="40434">MTRRSTSRCQLWCLLVVVLLLCFPSSIADDSPKKKGIFNKILGRFKKNEKNSNTVTDEKLTPETVDVVAADSAAVDSTDENSVLVDADVCTSDDQSCSATVDEVKSEPVADSMEETEEVTEETTKLMEYPTEEVSVDTTPEETADENSDISSVEEQSNTVPVEAETQCIDLHSKCATWAAEVDPETNLTPCATQSAYMHQMCPVSCNTCVLVEIEKLLRDFSEMIGQEGRIDPLCSDDDFNCVQWAKAGQCDTNKEYMHEMCNASCGLCSAKSNYFGSGQRTVNGKSQDLELTKTRIDETVKYMEKVNTDPEYKNVRSRCLNRNKDCAFWWAVGECTINEEYMNMFCAPSCQTCHLLPGFGTEG</sequence>
<feature type="domain" description="ShKT" evidence="3">
    <location>
        <begin position="168"/>
        <end position="209"/>
    </location>
</feature>